<evidence type="ECO:0000256" key="2">
    <source>
        <dbReference type="ARBA" id="ARBA00022741"/>
    </source>
</evidence>
<dbReference type="Pfam" id="PF00012">
    <property type="entry name" value="HSP70"/>
    <property type="match status" value="1"/>
</dbReference>
<dbReference type="SUPFAM" id="SSF100920">
    <property type="entry name" value="Heat shock protein 70kD (HSP70), peptide-binding domain"/>
    <property type="match status" value="1"/>
</dbReference>
<keyword evidence="2" id="KW-0547">Nucleotide-binding</keyword>
<proteinExistence type="inferred from homology"/>
<evidence type="ECO:0008006" key="6">
    <source>
        <dbReference type="Google" id="ProtNLM"/>
    </source>
</evidence>
<dbReference type="InterPro" id="IPR013126">
    <property type="entry name" value="Hsp_70_fam"/>
</dbReference>
<dbReference type="AlphaFoldDB" id="A0A821NTD8"/>
<reference evidence="4" key="1">
    <citation type="submission" date="2021-02" db="EMBL/GenBank/DDBJ databases">
        <authorList>
            <person name="Nowell W R."/>
        </authorList>
    </citation>
    <scope>NUCLEOTIDE SEQUENCE</scope>
</reference>
<dbReference type="Proteomes" id="UP000663873">
    <property type="component" value="Unassembled WGS sequence"/>
</dbReference>
<dbReference type="InterPro" id="IPR029048">
    <property type="entry name" value="HSP70_C_sf"/>
</dbReference>
<evidence type="ECO:0000256" key="3">
    <source>
        <dbReference type="ARBA" id="ARBA00022840"/>
    </source>
</evidence>
<dbReference type="PANTHER" id="PTHR19375">
    <property type="entry name" value="HEAT SHOCK PROTEIN 70KDA"/>
    <property type="match status" value="1"/>
</dbReference>
<keyword evidence="5" id="KW-1185">Reference proteome</keyword>
<dbReference type="Gene3D" id="1.20.1270.10">
    <property type="match status" value="1"/>
</dbReference>
<comment type="similarity">
    <text evidence="1">Belongs to the heat shock protein 70 family.</text>
</comment>
<dbReference type="EMBL" id="CAJOBP010046638">
    <property type="protein sequence ID" value="CAF4792741.1"/>
    <property type="molecule type" value="Genomic_DNA"/>
</dbReference>
<evidence type="ECO:0000256" key="1">
    <source>
        <dbReference type="ARBA" id="ARBA00007381"/>
    </source>
</evidence>
<protein>
    <recommendedName>
        <fullName evidence="6">Heat shock protein 70</fullName>
    </recommendedName>
</protein>
<evidence type="ECO:0000313" key="5">
    <source>
        <dbReference type="Proteomes" id="UP000663873"/>
    </source>
</evidence>
<dbReference type="GO" id="GO:0140662">
    <property type="term" value="F:ATP-dependent protein folding chaperone"/>
    <property type="evidence" value="ECO:0007669"/>
    <property type="project" value="InterPro"/>
</dbReference>
<evidence type="ECO:0000313" key="4">
    <source>
        <dbReference type="EMBL" id="CAF4792741.1"/>
    </source>
</evidence>
<dbReference type="InterPro" id="IPR029047">
    <property type="entry name" value="HSP70_peptide-bd_sf"/>
</dbReference>
<accession>A0A821NTD8</accession>
<name>A0A821NTD8_9BILA</name>
<dbReference type="Gene3D" id="2.60.34.10">
    <property type="entry name" value="Substrate Binding Domain Of DNAk, Chain A, domain 1"/>
    <property type="match status" value="1"/>
</dbReference>
<sequence length="161" mass="18398">ISIKVFEGDGAMTKDNNLLDCFELNGISSVVSGEKQIEVTFNIDVNGILTVSAVDTDSENRKEITVKNNRECLSQNEVERMIADAETYRREDKIRHGRIEAKNKIESYCFEINTVINNKVSTHNVTVFDYKKITNSIEEILAWLQTDPVRKLVSLSFYENE</sequence>
<organism evidence="4 5">
    <name type="scientific">Rotaria socialis</name>
    <dbReference type="NCBI Taxonomy" id="392032"/>
    <lineage>
        <taxon>Eukaryota</taxon>
        <taxon>Metazoa</taxon>
        <taxon>Spiralia</taxon>
        <taxon>Gnathifera</taxon>
        <taxon>Rotifera</taxon>
        <taxon>Eurotatoria</taxon>
        <taxon>Bdelloidea</taxon>
        <taxon>Philodinida</taxon>
        <taxon>Philodinidae</taxon>
        <taxon>Rotaria</taxon>
    </lineage>
</organism>
<comment type="caution">
    <text evidence="4">The sequence shown here is derived from an EMBL/GenBank/DDBJ whole genome shotgun (WGS) entry which is preliminary data.</text>
</comment>
<dbReference type="GO" id="GO:0005524">
    <property type="term" value="F:ATP binding"/>
    <property type="evidence" value="ECO:0007669"/>
    <property type="project" value="UniProtKB-KW"/>
</dbReference>
<dbReference type="SUPFAM" id="SSF100934">
    <property type="entry name" value="Heat shock protein 70kD (HSP70), C-terminal subdomain"/>
    <property type="match status" value="1"/>
</dbReference>
<feature type="non-terminal residue" evidence="4">
    <location>
        <position position="1"/>
    </location>
</feature>
<gene>
    <name evidence="4" type="ORF">UJA718_LOCUS40915</name>
</gene>
<keyword evidence="3" id="KW-0067">ATP-binding</keyword>